<evidence type="ECO:0000256" key="2">
    <source>
        <dbReference type="ARBA" id="ARBA00005695"/>
    </source>
</evidence>
<comment type="subcellular location">
    <subcellularLocation>
        <location evidence="1">Periplasm</location>
    </subcellularLocation>
</comment>
<dbReference type="Gene3D" id="3.10.105.10">
    <property type="entry name" value="Dipeptide-binding Protein, Domain 3"/>
    <property type="match status" value="1"/>
</dbReference>
<reference evidence="7 8" key="1">
    <citation type="submission" date="2016-05" db="EMBL/GenBank/DDBJ databases">
        <authorList>
            <person name="Lavstsen T."/>
            <person name="Jespersen J.S."/>
        </authorList>
    </citation>
    <scope>NUCLEOTIDE SEQUENCE [LARGE SCALE GENOMIC DNA]</scope>
    <source>
        <strain evidence="7 8">KCJ1736</strain>
    </source>
</reference>
<organism evidence="7 8">
    <name type="scientific">Agrobacterium tumefaciens</name>
    <dbReference type="NCBI Taxonomy" id="358"/>
    <lineage>
        <taxon>Bacteria</taxon>
        <taxon>Pseudomonadati</taxon>
        <taxon>Pseudomonadota</taxon>
        <taxon>Alphaproteobacteria</taxon>
        <taxon>Hyphomicrobiales</taxon>
        <taxon>Rhizobiaceae</taxon>
        <taxon>Rhizobium/Agrobacterium group</taxon>
        <taxon>Agrobacterium</taxon>
        <taxon>Agrobacterium tumefaciens complex</taxon>
    </lineage>
</organism>
<comment type="similarity">
    <text evidence="2">Belongs to the bacterial solute-binding protein 5 family.</text>
</comment>
<dbReference type="GO" id="GO:1904680">
    <property type="term" value="F:peptide transmembrane transporter activity"/>
    <property type="evidence" value="ECO:0007669"/>
    <property type="project" value="TreeGrafter"/>
</dbReference>
<dbReference type="InterPro" id="IPR000914">
    <property type="entry name" value="SBP_5_dom"/>
</dbReference>
<comment type="caution">
    <text evidence="7">The sequence shown here is derived from an EMBL/GenBank/DDBJ whole genome shotgun (WGS) entry which is preliminary data.</text>
</comment>
<name>A0A176XKG1_AGRTU</name>
<keyword evidence="4 5" id="KW-0732">Signal</keyword>
<dbReference type="Proteomes" id="UP000077098">
    <property type="component" value="Unassembled WGS sequence"/>
</dbReference>
<sequence length="569" mass="61562">MKKRSILFASTVAAMALAGSAAHAERGSDGELKILFWQAVSTLNPYLSGGTKEIYSSSVVIEPLARYDEKGELVPTLVSEIPTVENGGVAKDLLSMTWKLKSDVKWSDGTPFTADDVVFTWKYCTAPDGGCAQAAQYEGVKNVEAIDAHTVKVSFTEPKPYPYSAFVGAQSPVIQKKQFENCVGAAAPGCTSANFGPIGTGPFVVKDFKPNDVVSYVANPNYRDPAKPAFATLTLKGGGDAASAARAVLETGEFDYAWNMQVEPEILATMVAAGKGKLETAFGTQVERINLNWYNPDPALGDKRSTKEAGPHPALSDPAVRRALSLAIDRDIIDEAGYGEAGKPTCNIVPAPEAVASTKNDSWCLKQDIEGANKLLDEAGWAKGADGIRAKNGVKLSFLYQTSTNSVRQAAQELVKDMWSQIGVAAELRNVSASVFFGGDPASPDTFQKFYADVEMYTNNFDGTDPEKYLAEWLCDKIPAPSNGWQGQNIPRYCNPEFDKLVGVLSKTTDFAKRAEIAKQLNDMLTEEGAHIPLIHRGNVSSHSLTLEGVRMNAWDSELWNVADWSRKK</sequence>
<evidence type="ECO:0000256" key="1">
    <source>
        <dbReference type="ARBA" id="ARBA00004418"/>
    </source>
</evidence>
<evidence type="ECO:0000256" key="5">
    <source>
        <dbReference type="SAM" id="SignalP"/>
    </source>
</evidence>
<evidence type="ECO:0000256" key="3">
    <source>
        <dbReference type="ARBA" id="ARBA00022448"/>
    </source>
</evidence>
<dbReference type="EMBL" id="LXPS01000001">
    <property type="protein sequence ID" value="OAE49733.1"/>
    <property type="molecule type" value="Genomic_DNA"/>
</dbReference>
<evidence type="ECO:0000259" key="6">
    <source>
        <dbReference type="Pfam" id="PF00496"/>
    </source>
</evidence>
<dbReference type="Pfam" id="PF00496">
    <property type="entry name" value="SBP_bac_5"/>
    <property type="match status" value="1"/>
</dbReference>
<dbReference type="PANTHER" id="PTHR30290">
    <property type="entry name" value="PERIPLASMIC BINDING COMPONENT OF ABC TRANSPORTER"/>
    <property type="match status" value="1"/>
</dbReference>
<dbReference type="RefSeq" id="WP_063946968.1">
    <property type="nucleotide sequence ID" value="NZ_LXPS01000001.1"/>
</dbReference>
<evidence type="ECO:0000256" key="4">
    <source>
        <dbReference type="ARBA" id="ARBA00022729"/>
    </source>
</evidence>
<proteinExistence type="inferred from homology"/>
<dbReference type="FunFam" id="3.10.105.10:FF:000006">
    <property type="entry name" value="Peptide ABC transporter substrate-binding protein"/>
    <property type="match status" value="1"/>
</dbReference>
<dbReference type="GO" id="GO:0030288">
    <property type="term" value="C:outer membrane-bounded periplasmic space"/>
    <property type="evidence" value="ECO:0007669"/>
    <property type="project" value="UniProtKB-ARBA"/>
</dbReference>
<keyword evidence="3" id="KW-0813">Transport</keyword>
<feature type="chain" id="PRO_5008053624" evidence="5">
    <location>
        <begin position="25"/>
        <end position="569"/>
    </location>
</feature>
<dbReference type="GO" id="GO:0043190">
    <property type="term" value="C:ATP-binding cassette (ABC) transporter complex"/>
    <property type="evidence" value="ECO:0007669"/>
    <property type="project" value="InterPro"/>
</dbReference>
<dbReference type="GO" id="GO:0015833">
    <property type="term" value="P:peptide transport"/>
    <property type="evidence" value="ECO:0007669"/>
    <property type="project" value="TreeGrafter"/>
</dbReference>
<protein>
    <submittedName>
        <fullName evidence="7">Peptide ABC transporter</fullName>
    </submittedName>
</protein>
<evidence type="ECO:0000313" key="8">
    <source>
        <dbReference type="Proteomes" id="UP000077098"/>
    </source>
</evidence>
<feature type="domain" description="Solute-binding protein family 5" evidence="6">
    <location>
        <begin position="88"/>
        <end position="474"/>
    </location>
</feature>
<evidence type="ECO:0000313" key="7">
    <source>
        <dbReference type="EMBL" id="OAE49733.1"/>
    </source>
</evidence>
<dbReference type="AlphaFoldDB" id="A0A176XKG1"/>
<gene>
    <name evidence="7" type="ORF">A7J57_16295</name>
</gene>
<dbReference type="PANTHER" id="PTHR30290:SF65">
    <property type="entry name" value="MONOACYL PHOSPHATIDYLINOSITOL TETRAMANNOSIDE-BINDING PROTEIN LPQW-RELATED"/>
    <property type="match status" value="1"/>
</dbReference>
<dbReference type="InterPro" id="IPR030678">
    <property type="entry name" value="Peptide/Ni-bd"/>
</dbReference>
<dbReference type="Gene3D" id="3.40.190.10">
    <property type="entry name" value="Periplasmic binding protein-like II"/>
    <property type="match status" value="1"/>
</dbReference>
<dbReference type="SUPFAM" id="SSF53850">
    <property type="entry name" value="Periplasmic binding protein-like II"/>
    <property type="match status" value="1"/>
</dbReference>
<accession>A0A176XKG1</accession>
<dbReference type="InterPro" id="IPR039424">
    <property type="entry name" value="SBP_5"/>
</dbReference>
<dbReference type="CDD" id="cd08513">
    <property type="entry name" value="PBP2_thermophilic_Hb8_like"/>
    <property type="match status" value="1"/>
</dbReference>
<feature type="signal peptide" evidence="5">
    <location>
        <begin position="1"/>
        <end position="24"/>
    </location>
</feature>
<dbReference type="PIRSF" id="PIRSF002741">
    <property type="entry name" value="MppA"/>
    <property type="match status" value="1"/>
</dbReference>